<feature type="domain" description="WDR47 cross-over region" evidence="1">
    <location>
        <begin position="44"/>
        <end position="74"/>
    </location>
</feature>
<reference evidence="2" key="1">
    <citation type="submission" date="2018-11" db="EMBL/GenBank/DDBJ databases">
        <authorList>
            <consortium name="Pathogen Informatics"/>
        </authorList>
    </citation>
    <scope>NUCLEOTIDE SEQUENCE</scope>
</reference>
<dbReference type="InterPro" id="IPR057749">
    <property type="entry name" value="WDR47_COR"/>
</dbReference>
<evidence type="ECO:0000313" key="2">
    <source>
        <dbReference type="EMBL" id="VEL26206.1"/>
    </source>
</evidence>
<dbReference type="EMBL" id="CAAALY010078760">
    <property type="protein sequence ID" value="VEL26206.1"/>
    <property type="molecule type" value="Genomic_DNA"/>
</dbReference>
<keyword evidence="3" id="KW-1185">Reference proteome</keyword>
<proteinExistence type="predicted"/>
<dbReference type="Pfam" id="PF25602">
    <property type="entry name" value="WDR47_COR"/>
    <property type="match status" value="1"/>
</dbReference>
<evidence type="ECO:0000259" key="1">
    <source>
        <dbReference type="Pfam" id="PF25602"/>
    </source>
</evidence>
<dbReference type="AlphaFoldDB" id="A0A3S5CPP1"/>
<comment type="caution">
    <text evidence="2">The sequence shown here is derived from an EMBL/GenBank/DDBJ whole genome shotgun (WGS) entry which is preliminary data.</text>
</comment>
<sequence length="106" mass="11371">MPYSQLQPVLAPLFQTLQTPTTEISVSPSVTATASPDGSTASGDRLLRLLVKGLLYEACVDYCALMATSGTESFTAPDSSNQRAPMHLPRLLGGRRSYVSLIISWP</sequence>
<dbReference type="Proteomes" id="UP000784294">
    <property type="component" value="Unassembled WGS sequence"/>
</dbReference>
<protein>
    <recommendedName>
        <fullName evidence="1">WDR47 cross-over region domain-containing protein</fullName>
    </recommendedName>
</protein>
<gene>
    <name evidence="2" type="ORF">PXEA_LOCUS19646</name>
</gene>
<accession>A0A3S5CPP1</accession>
<name>A0A3S5CPP1_9PLAT</name>
<evidence type="ECO:0000313" key="3">
    <source>
        <dbReference type="Proteomes" id="UP000784294"/>
    </source>
</evidence>
<organism evidence="2 3">
    <name type="scientific">Protopolystoma xenopodis</name>
    <dbReference type="NCBI Taxonomy" id="117903"/>
    <lineage>
        <taxon>Eukaryota</taxon>
        <taxon>Metazoa</taxon>
        <taxon>Spiralia</taxon>
        <taxon>Lophotrochozoa</taxon>
        <taxon>Platyhelminthes</taxon>
        <taxon>Monogenea</taxon>
        <taxon>Polyopisthocotylea</taxon>
        <taxon>Polystomatidea</taxon>
        <taxon>Polystomatidae</taxon>
        <taxon>Protopolystoma</taxon>
    </lineage>
</organism>